<keyword evidence="11" id="KW-1133">Transmembrane helix</keyword>
<dbReference type="InterPro" id="IPR050364">
    <property type="entry name" value="Cytochrome_P450_fung"/>
</dbReference>
<comment type="pathway">
    <text evidence="2">Secondary metabolite biosynthesis.</text>
</comment>
<dbReference type="PANTHER" id="PTHR46300:SF7">
    <property type="entry name" value="P450, PUTATIVE (EUROFUNG)-RELATED"/>
    <property type="match status" value="1"/>
</dbReference>
<organism evidence="12 13">
    <name type="scientific">Rhizoctonia solani</name>
    <dbReference type="NCBI Taxonomy" id="456999"/>
    <lineage>
        <taxon>Eukaryota</taxon>
        <taxon>Fungi</taxon>
        <taxon>Dikarya</taxon>
        <taxon>Basidiomycota</taxon>
        <taxon>Agaricomycotina</taxon>
        <taxon>Agaricomycetes</taxon>
        <taxon>Cantharellales</taxon>
        <taxon>Ceratobasidiaceae</taxon>
        <taxon>Rhizoctonia</taxon>
    </lineage>
</organism>
<dbReference type="AlphaFoldDB" id="A0A8H3BT23"/>
<keyword evidence="6 10" id="KW-0560">Oxidoreductase</keyword>
<dbReference type="PRINTS" id="PR00463">
    <property type="entry name" value="EP450I"/>
</dbReference>
<dbReference type="GO" id="GO:0005506">
    <property type="term" value="F:iron ion binding"/>
    <property type="evidence" value="ECO:0007669"/>
    <property type="project" value="InterPro"/>
</dbReference>
<reference evidence="12" key="1">
    <citation type="submission" date="2021-01" db="EMBL/GenBank/DDBJ databases">
        <authorList>
            <person name="Kaushik A."/>
        </authorList>
    </citation>
    <scope>NUCLEOTIDE SEQUENCE</scope>
    <source>
        <strain evidence="12">AG1-1C</strain>
    </source>
</reference>
<evidence type="ECO:0000256" key="2">
    <source>
        <dbReference type="ARBA" id="ARBA00005179"/>
    </source>
</evidence>
<evidence type="ECO:0000313" key="13">
    <source>
        <dbReference type="Proteomes" id="UP000663846"/>
    </source>
</evidence>
<dbReference type="InterPro" id="IPR001128">
    <property type="entry name" value="Cyt_P450"/>
</dbReference>
<keyword evidence="7 9" id="KW-0408">Iron</keyword>
<keyword evidence="4 9" id="KW-0349">Heme</keyword>
<comment type="similarity">
    <text evidence="3 10">Belongs to the cytochrome P450 family.</text>
</comment>
<dbReference type="Pfam" id="PF00067">
    <property type="entry name" value="p450"/>
    <property type="match status" value="1"/>
</dbReference>
<evidence type="ECO:0000256" key="6">
    <source>
        <dbReference type="ARBA" id="ARBA00023002"/>
    </source>
</evidence>
<dbReference type="InterPro" id="IPR017972">
    <property type="entry name" value="Cyt_P450_CS"/>
</dbReference>
<evidence type="ECO:0000256" key="1">
    <source>
        <dbReference type="ARBA" id="ARBA00001971"/>
    </source>
</evidence>
<dbReference type="InterPro" id="IPR002401">
    <property type="entry name" value="Cyt_P450_E_grp-I"/>
</dbReference>
<dbReference type="Gene3D" id="1.10.630.10">
    <property type="entry name" value="Cytochrome P450"/>
    <property type="match status" value="1"/>
</dbReference>
<evidence type="ECO:0000256" key="4">
    <source>
        <dbReference type="ARBA" id="ARBA00022617"/>
    </source>
</evidence>
<keyword evidence="5 9" id="KW-0479">Metal-binding</keyword>
<dbReference type="InterPro" id="IPR036396">
    <property type="entry name" value="Cyt_P450_sf"/>
</dbReference>
<dbReference type="EMBL" id="CAJMWS010000844">
    <property type="protein sequence ID" value="CAE6466094.1"/>
    <property type="molecule type" value="Genomic_DNA"/>
</dbReference>
<dbReference type="PANTHER" id="PTHR46300">
    <property type="entry name" value="P450, PUTATIVE (EUROFUNG)-RELATED-RELATED"/>
    <property type="match status" value="1"/>
</dbReference>
<dbReference type="PROSITE" id="PS00086">
    <property type="entry name" value="CYTOCHROME_P450"/>
    <property type="match status" value="1"/>
</dbReference>
<evidence type="ECO:0000256" key="8">
    <source>
        <dbReference type="ARBA" id="ARBA00023033"/>
    </source>
</evidence>
<accession>A0A8H3BT23</accession>
<dbReference type="GO" id="GO:0020037">
    <property type="term" value="F:heme binding"/>
    <property type="evidence" value="ECO:0007669"/>
    <property type="project" value="InterPro"/>
</dbReference>
<feature type="transmembrane region" description="Helical" evidence="11">
    <location>
        <begin position="12"/>
        <end position="29"/>
    </location>
</feature>
<dbReference type="PRINTS" id="PR00385">
    <property type="entry name" value="P450"/>
</dbReference>
<evidence type="ECO:0000256" key="3">
    <source>
        <dbReference type="ARBA" id="ARBA00010617"/>
    </source>
</evidence>
<dbReference type="GO" id="GO:0004497">
    <property type="term" value="F:monooxygenase activity"/>
    <property type="evidence" value="ECO:0007669"/>
    <property type="project" value="UniProtKB-KW"/>
</dbReference>
<dbReference type="GO" id="GO:0016705">
    <property type="term" value="F:oxidoreductase activity, acting on paired donors, with incorporation or reduction of molecular oxygen"/>
    <property type="evidence" value="ECO:0007669"/>
    <property type="project" value="InterPro"/>
</dbReference>
<gene>
    <name evidence="12" type="ORF">RDB_LOCUS166968</name>
</gene>
<proteinExistence type="inferred from homology"/>
<feature type="binding site" description="axial binding residue" evidence="9">
    <location>
        <position position="445"/>
    </location>
    <ligand>
        <name>heme</name>
        <dbReference type="ChEBI" id="CHEBI:30413"/>
    </ligand>
    <ligandPart>
        <name>Fe</name>
        <dbReference type="ChEBI" id="CHEBI:18248"/>
    </ligandPart>
</feature>
<dbReference type="CDD" id="cd11065">
    <property type="entry name" value="CYP64-like"/>
    <property type="match status" value="1"/>
</dbReference>
<keyword evidence="11" id="KW-0472">Membrane</keyword>
<evidence type="ECO:0000256" key="11">
    <source>
        <dbReference type="SAM" id="Phobius"/>
    </source>
</evidence>
<sequence length="515" mass="57513">MSQFSDPLNVLGITLGTALSLHFLVRYAFRPSGPPLPPSPRSYPLIGHLLSMPRNNEHLGFTELGKKLKTNLFSLTVLGKTMVVLNSKEDAINLLQNKSGIYSDRPSFPMVTEPSLMDAGAVTSALPYNDHWRKSRRLMHPWLHKQAVESFHDSQQHGARLLIQRLMSCNHNSSESVYHEVFTALSSTLLRSIYGYQIHGADDPLLKEASQFGQNLSSAAMPTNFLVNVFPILRHVPTWFPGAGWKRVAHQWRKQKEDTMAALFNATKEEVASGNYYPSIIASSLADPTILGVSQEKMDKYLSNIGITLHVGGAETTSNVILIFLIAMMLYPETQRKAQSEIDRVTGGTRLPEVEDRQHVPYTNRLIQEILRWCPIVPLGIPHATSQDDLYQGFGIPKGTIIIGNIWAMSRDEKVYSNPHIFDPDRFLDPSVPPLPVFGFGRRECPGNHFAHSSVFIIIASLLATFNVTMPKDANGNEVVPVLAAKNSIISHPDEFQVKLEPRSDNRIHSIQTEV</sequence>
<comment type="cofactor">
    <cofactor evidence="1 9">
        <name>heme</name>
        <dbReference type="ChEBI" id="CHEBI:30413"/>
    </cofactor>
</comment>
<evidence type="ECO:0000256" key="7">
    <source>
        <dbReference type="ARBA" id="ARBA00023004"/>
    </source>
</evidence>
<evidence type="ECO:0000313" key="12">
    <source>
        <dbReference type="EMBL" id="CAE6466094.1"/>
    </source>
</evidence>
<evidence type="ECO:0000256" key="9">
    <source>
        <dbReference type="PIRSR" id="PIRSR602401-1"/>
    </source>
</evidence>
<keyword evidence="8 10" id="KW-0503">Monooxygenase</keyword>
<evidence type="ECO:0000256" key="5">
    <source>
        <dbReference type="ARBA" id="ARBA00022723"/>
    </source>
</evidence>
<evidence type="ECO:0008006" key="14">
    <source>
        <dbReference type="Google" id="ProtNLM"/>
    </source>
</evidence>
<dbReference type="SUPFAM" id="SSF48264">
    <property type="entry name" value="Cytochrome P450"/>
    <property type="match status" value="1"/>
</dbReference>
<protein>
    <recommendedName>
        <fullName evidence="14">O-methylsterigmatocystin oxidoreductase</fullName>
    </recommendedName>
</protein>
<dbReference type="Proteomes" id="UP000663846">
    <property type="component" value="Unassembled WGS sequence"/>
</dbReference>
<name>A0A8H3BT23_9AGAM</name>
<comment type="caution">
    <text evidence="12">The sequence shown here is derived from an EMBL/GenBank/DDBJ whole genome shotgun (WGS) entry which is preliminary data.</text>
</comment>
<evidence type="ECO:0000256" key="10">
    <source>
        <dbReference type="RuleBase" id="RU000461"/>
    </source>
</evidence>
<keyword evidence="11" id="KW-0812">Transmembrane</keyword>